<reference evidence="1" key="1">
    <citation type="submission" date="2018-11" db="EMBL/GenBank/DDBJ databases">
        <authorList>
            <consortium name="Pathogen Informatics"/>
        </authorList>
    </citation>
    <scope>NUCLEOTIDE SEQUENCE</scope>
</reference>
<dbReference type="EMBL" id="CAAALY010256520">
    <property type="protein sequence ID" value="VEL37985.1"/>
    <property type="molecule type" value="Genomic_DNA"/>
</dbReference>
<organism evidence="1 2">
    <name type="scientific">Protopolystoma xenopodis</name>
    <dbReference type="NCBI Taxonomy" id="117903"/>
    <lineage>
        <taxon>Eukaryota</taxon>
        <taxon>Metazoa</taxon>
        <taxon>Spiralia</taxon>
        <taxon>Lophotrochozoa</taxon>
        <taxon>Platyhelminthes</taxon>
        <taxon>Monogenea</taxon>
        <taxon>Polyopisthocotylea</taxon>
        <taxon>Polystomatidea</taxon>
        <taxon>Polystomatidae</taxon>
        <taxon>Protopolystoma</taxon>
    </lineage>
</organism>
<accession>A0A448XJ84</accession>
<evidence type="ECO:0000313" key="1">
    <source>
        <dbReference type="EMBL" id="VEL37985.1"/>
    </source>
</evidence>
<evidence type="ECO:0008006" key="3">
    <source>
        <dbReference type="Google" id="ProtNLM"/>
    </source>
</evidence>
<evidence type="ECO:0000313" key="2">
    <source>
        <dbReference type="Proteomes" id="UP000784294"/>
    </source>
</evidence>
<keyword evidence="2" id="KW-1185">Reference proteome</keyword>
<protein>
    <recommendedName>
        <fullName evidence="3">GOLD domain-containing protein</fullName>
    </recommendedName>
</protein>
<name>A0A448XJ84_9PLAT</name>
<dbReference type="AlphaFoldDB" id="A0A448XJ84"/>
<sequence length="374" mass="40620">MCVQGGGPALSCLKRLAELGRGPSCGDELRPPGHTCHVQLGGLSCLGRSADHFLGVMGCAGRGRLKWVRWPVLIGPSCRGVWLLGLSGPPLRLVSSAGFSSPLPILPDPRLASMQPAILRHLLLRVVVVVVVVVTSLVSATRSAENETAPPSVCFNDIQPHSLMFHLDSGQEFSLYETLCPGLTYSLAVVVRNPPSQDHANAGRRLDDIELVVMAPGEEAVYSSVRQKWATGGWLRYNVMAHKAGEYGFHLARKPGHVRRRLVRLLLYSPLGLGLELGLGNLSNWSGRVEATTAAVQSGAPAVDRVGESVARLFFHLMEMQLHSSHLRWSSSEDQMHLNWEHINVDKASLVCITLILLISAVQVCLVKGLFRLP</sequence>
<comment type="caution">
    <text evidence="1">The sequence shown here is derived from an EMBL/GenBank/DDBJ whole genome shotgun (WGS) entry which is preliminary data.</text>
</comment>
<gene>
    <name evidence="1" type="ORF">PXEA_LOCUS31425</name>
</gene>
<proteinExistence type="predicted"/>
<dbReference type="Proteomes" id="UP000784294">
    <property type="component" value="Unassembled WGS sequence"/>
</dbReference>